<dbReference type="PIRSF" id="PIRSF004749">
    <property type="entry name" value="Pep_def"/>
    <property type="match status" value="1"/>
</dbReference>
<dbReference type="EC" id="3.5.1.88" evidence="2"/>
<dbReference type="CDD" id="cd00487">
    <property type="entry name" value="Pep_deformylase"/>
    <property type="match status" value="1"/>
</dbReference>
<protein>
    <submittedName>
        <fullName evidence="2">Peptide deformylase</fullName>
        <ecNumber evidence="2">3.5.1.88</ecNumber>
    </submittedName>
</protein>
<proteinExistence type="inferred from homology"/>
<gene>
    <name evidence="2" type="ORF">MNBD_DELTA03-644</name>
</gene>
<evidence type="ECO:0000256" key="1">
    <source>
        <dbReference type="ARBA" id="ARBA00010759"/>
    </source>
</evidence>
<reference evidence="2" key="1">
    <citation type="submission" date="2018-06" db="EMBL/GenBank/DDBJ databases">
        <authorList>
            <person name="Zhirakovskaya E."/>
        </authorList>
    </citation>
    <scope>NUCLEOTIDE SEQUENCE</scope>
</reference>
<name>A0A3B0V646_9ZZZZ</name>
<dbReference type="GO" id="GO:0042586">
    <property type="term" value="F:peptide deformylase activity"/>
    <property type="evidence" value="ECO:0007669"/>
    <property type="project" value="UniProtKB-EC"/>
</dbReference>
<dbReference type="InterPro" id="IPR036821">
    <property type="entry name" value="Peptide_deformylase_sf"/>
</dbReference>
<dbReference type="NCBIfam" id="TIGR00079">
    <property type="entry name" value="pept_deformyl"/>
    <property type="match status" value="1"/>
</dbReference>
<dbReference type="Pfam" id="PF01327">
    <property type="entry name" value="Pep_deformylase"/>
    <property type="match status" value="1"/>
</dbReference>
<dbReference type="PANTHER" id="PTHR10458:SF22">
    <property type="entry name" value="PEPTIDE DEFORMYLASE"/>
    <property type="match status" value="1"/>
</dbReference>
<sequence>MIKKIITYPNPVLKKKAVPIATFDDELKRVIHDMMETMFDAPGAGLAAPQIGLSRQLVIINTSEQEEDADKKAIALINPLITAGEGAETEKEGCLSVIDYSAKVKRFTRITVQALDAAGKEIEFEAEDFFARVIQHECDHLAGKLFIDRISSLKRGLYKKKLKKILAEREDAARKRKGER</sequence>
<dbReference type="AlphaFoldDB" id="A0A3B0V646"/>
<dbReference type="InterPro" id="IPR023635">
    <property type="entry name" value="Peptide_deformylase"/>
</dbReference>
<comment type="similarity">
    <text evidence="1">Belongs to the polypeptide deformylase family.</text>
</comment>
<accession>A0A3B0V646</accession>
<dbReference type="PANTHER" id="PTHR10458">
    <property type="entry name" value="PEPTIDE DEFORMYLASE"/>
    <property type="match status" value="1"/>
</dbReference>
<dbReference type="HAMAP" id="MF_00163">
    <property type="entry name" value="Pep_deformylase"/>
    <property type="match status" value="1"/>
</dbReference>
<organism evidence="2">
    <name type="scientific">hydrothermal vent metagenome</name>
    <dbReference type="NCBI Taxonomy" id="652676"/>
    <lineage>
        <taxon>unclassified sequences</taxon>
        <taxon>metagenomes</taxon>
        <taxon>ecological metagenomes</taxon>
    </lineage>
</organism>
<dbReference type="Gene3D" id="3.90.45.10">
    <property type="entry name" value="Peptide deformylase"/>
    <property type="match status" value="1"/>
</dbReference>
<dbReference type="NCBIfam" id="NF001159">
    <property type="entry name" value="PRK00150.1-3"/>
    <property type="match status" value="1"/>
</dbReference>
<evidence type="ECO:0000313" key="2">
    <source>
        <dbReference type="EMBL" id="VAW36380.1"/>
    </source>
</evidence>
<dbReference type="SUPFAM" id="SSF56420">
    <property type="entry name" value="Peptide deformylase"/>
    <property type="match status" value="1"/>
</dbReference>
<keyword evidence="2" id="KW-0378">Hydrolase</keyword>
<dbReference type="EMBL" id="UOEX01000172">
    <property type="protein sequence ID" value="VAW36380.1"/>
    <property type="molecule type" value="Genomic_DNA"/>
</dbReference>
<dbReference type="PRINTS" id="PR01576">
    <property type="entry name" value="PDEFORMYLASE"/>
</dbReference>